<evidence type="ECO:0000256" key="7">
    <source>
        <dbReference type="PIRSR" id="PIRSR614186-1"/>
    </source>
</evidence>
<dbReference type="InterPro" id="IPR000801">
    <property type="entry name" value="Esterase-like"/>
</dbReference>
<evidence type="ECO:0000313" key="9">
    <source>
        <dbReference type="EMBL" id="RUO54755.1"/>
    </source>
</evidence>
<evidence type="ECO:0000256" key="8">
    <source>
        <dbReference type="RuleBase" id="RU363068"/>
    </source>
</evidence>
<gene>
    <name evidence="9" type="primary">fghA</name>
    <name evidence="9" type="ORF">CWI69_04945</name>
</gene>
<reference evidence="10" key="1">
    <citation type="journal article" date="2018" name="Front. Microbiol.">
        <title>Genome-Based Analysis Reveals the Taxonomy and Diversity of the Family Idiomarinaceae.</title>
        <authorList>
            <person name="Liu Y."/>
            <person name="Lai Q."/>
            <person name="Shao Z."/>
        </authorList>
    </citation>
    <scope>NUCLEOTIDE SEQUENCE [LARGE SCALE GENOMIC DNA]</scope>
    <source>
        <strain evidence="10">BH195</strain>
    </source>
</reference>
<keyword evidence="3 8" id="KW-0719">Serine esterase</keyword>
<dbReference type="EC" id="3.1.2.12" evidence="2 6"/>
<dbReference type="GO" id="GO:0018738">
    <property type="term" value="F:S-formylglutathione hydrolase activity"/>
    <property type="evidence" value="ECO:0007669"/>
    <property type="project" value="UniProtKB-UniRule"/>
</dbReference>
<dbReference type="GO" id="GO:0046294">
    <property type="term" value="P:formaldehyde catabolic process"/>
    <property type="evidence" value="ECO:0007669"/>
    <property type="project" value="InterPro"/>
</dbReference>
<accession>A0A432Y1D8</accession>
<feature type="active site" description="Charge relay system" evidence="7">
    <location>
        <position position="260"/>
    </location>
</feature>
<organism evidence="9 10">
    <name type="scientific">Pseudidiomarina halophila</name>
    <dbReference type="NCBI Taxonomy" id="1449799"/>
    <lineage>
        <taxon>Bacteria</taxon>
        <taxon>Pseudomonadati</taxon>
        <taxon>Pseudomonadota</taxon>
        <taxon>Gammaproteobacteria</taxon>
        <taxon>Alteromonadales</taxon>
        <taxon>Idiomarinaceae</taxon>
        <taxon>Pseudidiomarina</taxon>
    </lineage>
</organism>
<evidence type="ECO:0000256" key="4">
    <source>
        <dbReference type="ARBA" id="ARBA00022801"/>
    </source>
</evidence>
<dbReference type="OrthoDB" id="9782200at2"/>
<feature type="active site" description="Charge relay system" evidence="7">
    <location>
        <position position="151"/>
    </location>
</feature>
<dbReference type="NCBIfam" id="TIGR02821">
    <property type="entry name" value="fghA_ester_D"/>
    <property type="match status" value="1"/>
</dbReference>
<evidence type="ECO:0000256" key="2">
    <source>
        <dbReference type="ARBA" id="ARBA00012479"/>
    </source>
</evidence>
<name>A0A432Y1D8_9GAMM</name>
<dbReference type="AlphaFoldDB" id="A0A432Y1D8"/>
<comment type="caution">
    <text evidence="9">The sequence shown here is derived from an EMBL/GenBank/DDBJ whole genome shotgun (WGS) entry which is preliminary data.</text>
</comment>
<sequence length="282" mass="31529">MTQANLKLVSSVRCFEGEQRRYEHVSETLNCTMQFSVYLPPQALRKDRVAAVLWLSGLTCTDENFSSKAGAQRVAAQLGLALIIPDTSPRGEEVADDDAYDFGKGAGFYVNATEEPWARHYQMYDYITKELLDVVTDALPLNGRMSISGHSMGGHGALVMALREDARFASVSAFAPIAHPSECPWGHKAFGGYLGSDRELWREYDAVELIRSGKKCPPLLVDQGGADNFLAEQLNFSTLQDTVEKYHLVAQLRLQEGYDHSYYFIASFIEDHLNFHKTYLKG</sequence>
<feature type="active site" description="Charge relay system" evidence="7">
    <location>
        <position position="227"/>
    </location>
</feature>
<evidence type="ECO:0000256" key="1">
    <source>
        <dbReference type="ARBA" id="ARBA00005622"/>
    </source>
</evidence>
<dbReference type="SUPFAM" id="SSF53474">
    <property type="entry name" value="alpha/beta-Hydrolases"/>
    <property type="match status" value="1"/>
</dbReference>
<keyword evidence="4 8" id="KW-0378">Hydrolase</keyword>
<evidence type="ECO:0000256" key="3">
    <source>
        <dbReference type="ARBA" id="ARBA00022487"/>
    </source>
</evidence>
<dbReference type="GO" id="GO:0005829">
    <property type="term" value="C:cytosol"/>
    <property type="evidence" value="ECO:0007669"/>
    <property type="project" value="TreeGrafter"/>
</dbReference>
<comment type="function">
    <text evidence="8">Serine hydrolase involved in the detoxification of formaldehyde.</text>
</comment>
<proteinExistence type="inferred from homology"/>
<dbReference type="InterPro" id="IPR029058">
    <property type="entry name" value="AB_hydrolase_fold"/>
</dbReference>
<dbReference type="Proteomes" id="UP000287198">
    <property type="component" value="Unassembled WGS sequence"/>
</dbReference>
<protein>
    <recommendedName>
        <fullName evidence="2 6">S-formylglutathione hydrolase</fullName>
        <ecNumber evidence="2 6">3.1.2.12</ecNumber>
    </recommendedName>
</protein>
<evidence type="ECO:0000256" key="6">
    <source>
        <dbReference type="NCBIfam" id="TIGR02821"/>
    </source>
</evidence>
<evidence type="ECO:0000256" key="5">
    <source>
        <dbReference type="ARBA" id="ARBA00047590"/>
    </source>
</evidence>
<dbReference type="Gene3D" id="3.40.50.1820">
    <property type="entry name" value="alpha/beta hydrolase"/>
    <property type="match status" value="1"/>
</dbReference>
<dbReference type="InterPro" id="IPR014186">
    <property type="entry name" value="S-formylglutathione_hydrol"/>
</dbReference>
<dbReference type="PANTHER" id="PTHR10061:SF0">
    <property type="entry name" value="S-FORMYLGLUTATHIONE HYDROLASE"/>
    <property type="match status" value="1"/>
</dbReference>
<keyword evidence="10" id="KW-1185">Reference proteome</keyword>
<dbReference type="GO" id="GO:0052689">
    <property type="term" value="F:carboxylic ester hydrolase activity"/>
    <property type="evidence" value="ECO:0007669"/>
    <property type="project" value="UniProtKB-KW"/>
</dbReference>
<dbReference type="Pfam" id="PF00756">
    <property type="entry name" value="Esterase"/>
    <property type="match status" value="1"/>
</dbReference>
<comment type="catalytic activity">
    <reaction evidence="5 8">
        <text>S-formylglutathione + H2O = formate + glutathione + H(+)</text>
        <dbReference type="Rhea" id="RHEA:14961"/>
        <dbReference type="ChEBI" id="CHEBI:15377"/>
        <dbReference type="ChEBI" id="CHEBI:15378"/>
        <dbReference type="ChEBI" id="CHEBI:15740"/>
        <dbReference type="ChEBI" id="CHEBI:57688"/>
        <dbReference type="ChEBI" id="CHEBI:57925"/>
        <dbReference type="EC" id="3.1.2.12"/>
    </reaction>
</comment>
<evidence type="ECO:0000313" key="10">
    <source>
        <dbReference type="Proteomes" id="UP000287198"/>
    </source>
</evidence>
<dbReference type="FunFam" id="3.40.50.1820:FF:000002">
    <property type="entry name" value="S-formylglutathione hydrolase"/>
    <property type="match status" value="1"/>
</dbReference>
<dbReference type="PANTHER" id="PTHR10061">
    <property type="entry name" value="S-FORMYLGLUTATHIONE HYDROLASE"/>
    <property type="match status" value="1"/>
</dbReference>
<dbReference type="RefSeq" id="WP_126762423.1">
    <property type="nucleotide sequence ID" value="NZ_JBHLTZ010000004.1"/>
</dbReference>
<dbReference type="EMBL" id="PIPW01000001">
    <property type="protein sequence ID" value="RUO54755.1"/>
    <property type="molecule type" value="Genomic_DNA"/>
</dbReference>
<comment type="similarity">
    <text evidence="1 8">Belongs to the esterase D family.</text>
</comment>